<organism evidence="2 3">
    <name type="scientific">Streptomyces murinus</name>
    <dbReference type="NCBI Taxonomy" id="33900"/>
    <lineage>
        <taxon>Bacteria</taxon>
        <taxon>Bacillati</taxon>
        <taxon>Actinomycetota</taxon>
        <taxon>Actinomycetes</taxon>
        <taxon>Kitasatosporales</taxon>
        <taxon>Streptomycetaceae</taxon>
        <taxon>Streptomyces</taxon>
    </lineage>
</organism>
<evidence type="ECO:0000313" key="3">
    <source>
        <dbReference type="Proteomes" id="UP000577386"/>
    </source>
</evidence>
<comment type="caution">
    <text evidence="2">The sequence shown here is derived from an EMBL/GenBank/DDBJ whole genome shotgun (WGS) entry which is preliminary data.</text>
</comment>
<evidence type="ECO:0000256" key="1">
    <source>
        <dbReference type="SAM" id="MobiDB-lite"/>
    </source>
</evidence>
<dbReference type="GeneID" id="93975330"/>
<reference evidence="2 3" key="1">
    <citation type="submission" date="2020-08" db="EMBL/GenBank/DDBJ databases">
        <title>Sequencing the genomes of 1000 actinobacteria strains.</title>
        <authorList>
            <person name="Klenk H.-P."/>
        </authorList>
    </citation>
    <scope>NUCLEOTIDE SEQUENCE [LARGE SCALE GENOMIC DNA]</scope>
    <source>
        <strain evidence="2 3">DSM 41827</strain>
    </source>
</reference>
<dbReference type="RefSeq" id="WP_182776231.1">
    <property type="nucleotide sequence ID" value="NZ_BAAAHW010000004.1"/>
</dbReference>
<evidence type="ECO:0000313" key="2">
    <source>
        <dbReference type="EMBL" id="MBA9054868.1"/>
    </source>
</evidence>
<sequence>MIISTPVGDWTWEVTAHEGEFRPGRAAQTTVAVWNELARRELAVPDGKARVLVRSGDKLRDIRFDAPGLRLGTAPLAPGSDLAQAIARAETFHGDFVLTIRVDCPGRWLEPEGMYRAEKLFTLQLEVWDRKLLVVTLETYSDAWLTVDTRDREQPEVYAANAPRLAAALDGISALLGGLPTPGDENRYAAPDETGFKDLRSEGPAYIDSWGTFEGLDRASLLNSRIPRSEDEYESITESPVRYLTIQREGRTLGFVWASVGDDAAGFAPRTAAGDEAFHAGAGWLLRLREAYGQGLSPLAALAWLTECPPRPELGQITEGTPREAESLDALEELSGRN</sequence>
<dbReference type="AlphaFoldDB" id="A0A7W3RMX5"/>
<feature type="region of interest" description="Disordered" evidence="1">
    <location>
        <begin position="313"/>
        <end position="338"/>
    </location>
</feature>
<dbReference type="Proteomes" id="UP000577386">
    <property type="component" value="Unassembled WGS sequence"/>
</dbReference>
<keyword evidence="3" id="KW-1185">Reference proteome</keyword>
<protein>
    <submittedName>
        <fullName evidence="2">Uncharacterized protein</fullName>
    </submittedName>
</protein>
<name>A0A7W3RMX5_STRMR</name>
<proteinExistence type="predicted"/>
<gene>
    <name evidence="2" type="ORF">HDA42_004046</name>
</gene>
<accession>A0A7W3RMX5</accession>
<dbReference type="EMBL" id="JACJIJ010000002">
    <property type="protein sequence ID" value="MBA9054868.1"/>
    <property type="molecule type" value="Genomic_DNA"/>
</dbReference>